<accession>A0AAV4RV66</accession>
<protein>
    <submittedName>
        <fullName evidence="1">Uncharacterized protein</fullName>
    </submittedName>
</protein>
<comment type="caution">
    <text evidence="1">The sequence shown here is derived from an EMBL/GenBank/DDBJ whole genome shotgun (WGS) entry which is preliminary data.</text>
</comment>
<name>A0AAV4RV66_CAEEX</name>
<dbReference type="Proteomes" id="UP001054945">
    <property type="component" value="Unassembled WGS sequence"/>
</dbReference>
<evidence type="ECO:0000313" key="1">
    <source>
        <dbReference type="EMBL" id="GIY24564.1"/>
    </source>
</evidence>
<gene>
    <name evidence="1" type="ORF">CEXT_644241</name>
</gene>
<keyword evidence="2" id="KW-1185">Reference proteome</keyword>
<sequence>MPLIRAYIQQARKTVEKMFVEFTKKIIPGSKYFLNDSKATYLSKAELFVVPLGSSSATMSKVMRNIVDKCNADKIPPSYH</sequence>
<evidence type="ECO:0000313" key="2">
    <source>
        <dbReference type="Proteomes" id="UP001054945"/>
    </source>
</evidence>
<organism evidence="1 2">
    <name type="scientific">Caerostris extrusa</name>
    <name type="common">Bark spider</name>
    <name type="synonym">Caerostris bankana</name>
    <dbReference type="NCBI Taxonomy" id="172846"/>
    <lineage>
        <taxon>Eukaryota</taxon>
        <taxon>Metazoa</taxon>
        <taxon>Ecdysozoa</taxon>
        <taxon>Arthropoda</taxon>
        <taxon>Chelicerata</taxon>
        <taxon>Arachnida</taxon>
        <taxon>Araneae</taxon>
        <taxon>Araneomorphae</taxon>
        <taxon>Entelegynae</taxon>
        <taxon>Araneoidea</taxon>
        <taxon>Araneidae</taxon>
        <taxon>Caerostris</taxon>
    </lineage>
</organism>
<dbReference type="EMBL" id="BPLR01008421">
    <property type="protein sequence ID" value="GIY24564.1"/>
    <property type="molecule type" value="Genomic_DNA"/>
</dbReference>
<reference evidence="1 2" key="1">
    <citation type="submission" date="2021-06" db="EMBL/GenBank/DDBJ databases">
        <title>Caerostris extrusa draft genome.</title>
        <authorList>
            <person name="Kono N."/>
            <person name="Arakawa K."/>
        </authorList>
    </citation>
    <scope>NUCLEOTIDE SEQUENCE [LARGE SCALE GENOMIC DNA]</scope>
</reference>
<proteinExistence type="predicted"/>
<dbReference type="AlphaFoldDB" id="A0AAV4RV66"/>